<keyword evidence="11 19" id="KW-0863">Zinc-finger</keyword>
<evidence type="ECO:0000256" key="11">
    <source>
        <dbReference type="ARBA" id="ARBA00022771"/>
    </source>
</evidence>
<evidence type="ECO:0000256" key="21">
    <source>
        <dbReference type="SAM" id="Phobius"/>
    </source>
</evidence>
<dbReference type="EC" id="2.3.2.27" evidence="5"/>
<feature type="transmembrane region" description="Helical" evidence="21">
    <location>
        <begin position="213"/>
        <end position="233"/>
    </location>
</feature>
<comment type="similarity">
    <text evidence="4">Belongs to the pex2/pex10/pex12 family.</text>
</comment>
<keyword evidence="14" id="KW-0653">Protein transport</keyword>
<evidence type="ECO:0000256" key="9">
    <source>
        <dbReference type="ARBA" id="ARBA00022692"/>
    </source>
</evidence>
<keyword evidence="12" id="KW-0833">Ubl conjugation pathway</keyword>
<dbReference type="GO" id="GO:0016567">
    <property type="term" value="P:protein ubiquitination"/>
    <property type="evidence" value="ECO:0007669"/>
    <property type="project" value="UniProtKB-ARBA"/>
</dbReference>
<dbReference type="CDD" id="cd16527">
    <property type="entry name" value="RING-HC_PEX10"/>
    <property type="match status" value="1"/>
</dbReference>
<comment type="subcellular location">
    <subcellularLocation>
        <location evidence="2">Peroxisome membrane</location>
        <topology evidence="2">Multi-pass membrane protein</topology>
    </subcellularLocation>
</comment>
<dbReference type="PROSITE" id="PS50089">
    <property type="entry name" value="ZF_RING_2"/>
    <property type="match status" value="1"/>
</dbReference>
<keyword evidence="24" id="KW-1185">Reference proteome</keyword>
<evidence type="ECO:0000256" key="2">
    <source>
        <dbReference type="ARBA" id="ARBA00004585"/>
    </source>
</evidence>
<accession>A0AAN6GSV0</accession>
<gene>
    <name evidence="23" type="primary">PEX10</name>
    <name evidence="23" type="ORF">OC846_003077</name>
</gene>
<evidence type="ECO:0000256" key="19">
    <source>
        <dbReference type="PROSITE-ProRule" id="PRU00175"/>
    </source>
</evidence>
<protein>
    <recommendedName>
        <fullName evidence="5">RING-type E3 ubiquitin transferase</fullName>
        <ecNumber evidence="5">2.3.2.27</ecNumber>
    </recommendedName>
    <alternativeName>
        <fullName evidence="18">Peroxin-10</fullName>
    </alternativeName>
</protein>
<sequence>MAEPTNAGTIPSAQEGEGSSSAALAGPSNPSFSFPPAAQPSIIRAYQKDAYYQHLFRTSLADTVRSLVGARFLAQHAENISLVAGLAYWVLAGGLASASGGTQTLGEEYVNTIMVESRSGKIASRRRRLLFVIFLALVPTVLSRSYAALRRYAQRRASQLAQLRERARLRAAAIAAGGSRSQQVVKPSRREALFSFLAKRMPSLESFDAPDGWMAYLGAAHLAVFYLGGRYYGLAQRAARVQYISTIPPNPNSQPPSYEILGMLLSIQLGVKLLLTVRARLRESNRREQEEKEAEAEAEAEKHGYAQSRGGASDQNQQRQQQDPRTMRIDDQVWTHETAPASLVRSRKGIKENITAAHNVPLLYPSSESDTLLTGNASSSSSSKGISAQVRNKTAQLVEASDALLRCTLCMEQRTPEKGNSAVTECGHVFCWDCITNWAREKPECPLCRQSLVPSRLLPVYNF</sequence>
<dbReference type="InterPro" id="IPR006845">
    <property type="entry name" value="Pex_N"/>
</dbReference>
<keyword evidence="15 21" id="KW-1133">Transmembrane helix</keyword>
<reference evidence="23" key="1">
    <citation type="journal article" date="2023" name="PhytoFront">
        <title>Draft Genome Resources of Seven Strains of Tilletia horrida, Causal Agent of Kernel Smut of Rice.</title>
        <authorList>
            <person name="Khanal S."/>
            <person name="Antony Babu S."/>
            <person name="Zhou X.G."/>
        </authorList>
    </citation>
    <scope>NUCLEOTIDE SEQUENCE</scope>
    <source>
        <strain evidence="23">TX6</strain>
    </source>
</reference>
<evidence type="ECO:0000256" key="12">
    <source>
        <dbReference type="ARBA" id="ARBA00022786"/>
    </source>
</evidence>
<keyword evidence="10" id="KW-0479">Metal-binding</keyword>
<dbReference type="AlphaFoldDB" id="A0AAN6GSV0"/>
<evidence type="ECO:0000256" key="3">
    <source>
        <dbReference type="ARBA" id="ARBA00004906"/>
    </source>
</evidence>
<keyword evidence="16 21" id="KW-0472">Membrane</keyword>
<feature type="region of interest" description="Disordered" evidence="20">
    <location>
        <begin position="1"/>
        <end position="28"/>
    </location>
</feature>
<dbReference type="GO" id="GO:0061630">
    <property type="term" value="F:ubiquitin protein ligase activity"/>
    <property type="evidence" value="ECO:0007669"/>
    <property type="project" value="UniProtKB-EC"/>
</dbReference>
<evidence type="ECO:0000313" key="23">
    <source>
        <dbReference type="EMBL" id="KAK0551993.1"/>
    </source>
</evidence>
<evidence type="ECO:0000256" key="18">
    <source>
        <dbReference type="ARBA" id="ARBA00041230"/>
    </source>
</evidence>
<keyword evidence="7" id="KW-0962">Peroxisome biogenesis</keyword>
<dbReference type="SMART" id="SM00184">
    <property type="entry name" value="RING"/>
    <property type="match status" value="1"/>
</dbReference>
<dbReference type="Gene3D" id="3.30.40.10">
    <property type="entry name" value="Zinc/RING finger domain, C3HC4 (zinc finger)"/>
    <property type="match status" value="1"/>
</dbReference>
<keyword evidence="9 21" id="KW-0812">Transmembrane</keyword>
<feature type="region of interest" description="Disordered" evidence="20">
    <location>
        <begin position="284"/>
        <end position="333"/>
    </location>
</feature>
<evidence type="ECO:0000256" key="6">
    <source>
        <dbReference type="ARBA" id="ARBA00022448"/>
    </source>
</evidence>
<dbReference type="PROSITE" id="PS00518">
    <property type="entry name" value="ZF_RING_1"/>
    <property type="match status" value="1"/>
</dbReference>
<dbReference type="InterPro" id="IPR001841">
    <property type="entry name" value="Znf_RING"/>
</dbReference>
<dbReference type="InterPro" id="IPR013083">
    <property type="entry name" value="Znf_RING/FYVE/PHD"/>
</dbReference>
<dbReference type="PANTHER" id="PTHR23350">
    <property type="entry name" value="PEROXISOME ASSEMBLY PROTEIN 10"/>
    <property type="match status" value="1"/>
</dbReference>
<keyword evidence="13" id="KW-0862">Zinc</keyword>
<feature type="domain" description="RING-type" evidence="22">
    <location>
        <begin position="407"/>
        <end position="449"/>
    </location>
</feature>
<dbReference type="Pfam" id="PF13639">
    <property type="entry name" value="zf-RING_2"/>
    <property type="match status" value="1"/>
</dbReference>
<organism evidence="23 24">
    <name type="scientific">Tilletia horrida</name>
    <dbReference type="NCBI Taxonomy" id="155126"/>
    <lineage>
        <taxon>Eukaryota</taxon>
        <taxon>Fungi</taxon>
        <taxon>Dikarya</taxon>
        <taxon>Basidiomycota</taxon>
        <taxon>Ustilaginomycotina</taxon>
        <taxon>Exobasidiomycetes</taxon>
        <taxon>Tilletiales</taxon>
        <taxon>Tilletiaceae</taxon>
        <taxon>Tilletia</taxon>
    </lineage>
</organism>
<dbReference type="SUPFAM" id="SSF57850">
    <property type="entry name" value="RING/U-box"/>
    <property type="match status" value="1"/>
</dbReference>
<evidence type="ECO:0000256" key="4">
    <source>
        <dbReference type="ARBA" id="ARBA00008704"/>
    </source>
</evidence>
<evidence type="ECO:0000256" key="8">
    <source>
        <dbReference type="ARBA" id="ARBA00022679"/>
    </source>
</evidence>
<evidence type="ECO:0000256" key="5">
    <source>
        <dbReference type="ARBA" id="ARBA00012483"/>
    </source>
</evidence>
<name>A0AAN6GSV0_9BASI</name>
<comment type="catalytic activity">
    <reaction evidence="1">
        <text>S-ubiquitinyl-[E2 ubiquitin-conjugating enzyme]-L-cysteine + [acceptor protein]-L-lysine = [E2 ubiquitin-conjugating enzyme]-L-cysteine + N(6)-ubiquitinyl-[acceptor protein]-L-lysine.</text>
        <dbReference type="EC" id="2.3.2.27"/>
    </reaction>
</comment>
<dbReference type="PANTHER" id="PTHR23350:SF0">
    <property type="entry name" value="PEROXISOME BIOGENESIS FACTOR 10"/>
    <property type="match status" value="1"/>
</dbReference>
<comment type="pathway">
    <text evidence="3">Protein modification; protein ubiquitination.</text>
</comment>
<keyword evidence="6" id="KW-0813">Transport</keyword>
<keyword evidence="8" id="KW-0808">Transferase</keyword>
<evidence type="ECO:0000256" key="20">
    <source>
        <dbReference type="SAM" id="MobiDB-lite"/>
    </source>
</evidence>
<dbReference type="Proteomes" id="UP001176517">
    <property type="component" value="Unassembled WGS sequence"/>
</dbReference>
<evidence type="ECO:0000256" key="14">
    <source>
        <dbReference type="ARBA" id="ARBA00022927"/>
    </source>
</evidence>
<comment type="caution">
    <text evidence="23">The sequence shown here is derived from an EMBL/GenBank/DDBJ whole genome shotgun (WGS) entry which is preliminary data.</text>
</comment>
<dbReference type="InterPro" id="IPR017907">
    <property type="entry name" value="Znf_RING_CS"/>
</dbReference>
<evidence type="ECO:0000256" key="10">
    <source>
        <dbReference type="ARBA" id="ARBA00022723"/>
    </source>
</evidence>
<evidence type="ECO:0000256" key="13">
    <source>
        <dbReference type="ARBA" id="ARBA00022833"/>
    </source>
</evidence>
<dbReference type="Pfam" id="PF04757">
    <property type="entry name" value="Pex2_Pex12"/>
    <property type="match status" value="1"/>
</dbReference>
<feature type="compositionally biased region" description="Low complexity" evidence="20">
    <location>
        <begin position="11"/>
        <end position="28"/>
    </location>
</feature>
<evidence type="ECO:0000259" key="22">
    <source>
        <dbReference type="PROSITE" id="PS50089"/>
    </source>
</evidence>
<evidence type="ECO:0000256" key="7">
    <source>
        <dbReference type="ARBA" id="ARBA00022593"/>
    </source>
</evidence>
<evidence type="ECO:0000256" key="1">
    <source>
        <dbReference type="ARBA" id="ARBA00000900"/>
    </source>
</evidence>
<evidence type="ECO:0000256" key="17">
    <source>
        <dbReference type="ARBA" id="ARBA00023140"/>
    </source>
</evidence>
<dbReference type="GO" id="GO:0005778">
    <property type="term" value="C:peroxisomal membrane"/>
    <property type="evidence" value="ECO:0007669"/>
    <property type="project" value="UniProtKB-SubCell"/>
</dbReference>
<evidence type="ECO:0000256" key="15">
    <source>
        <dbReference type="ARBA" id="ARBA00022989"/>
    </source>
</evidence>
<dbReference type="EMBL" id="JAPDMZ010000069">
    <property type="protein sequence ID" value="KAK0551993.1"/>
    <property type="molecule type" value="Genomic_DNA"/>
</dbReference>
<evidence type="ECO:0000256" key="16">
    <source>
        <dbReference type="ARBA" id="ARBA00023136"/>
    </source>
</evidence>
<evidence type="ECO:0000313" key="24">
    <source>
        <dbReference type="Proteomes" id="UP001176517"/>
    </source>
</evidence>
<dbReference type="GO" id="GO:0008270">
    <property type="term" value="F:zinc ion binding"/>
    <property type="evidence" value="ECO:0007669"/>
    <property type="project" value="UniProtKB-KW"/>
</dbReference>
<dbReference type="GO" id="GO:0016562">
    <property type="term" value="P:protein import into peroxisome matrix, receptor recycling"/>
    <property type="evidence" value="ECO:0007669"/>
    <property type="project" value="UniProtKB-ARBA"/>
</dbReference>
<feature type="transmembrane region" description="Helical" evidence="21">
    <location>
        <begin position="129"/>
        <end position="149"/>
    </location>
</feature>
<dbReference type="InterPro" id="IPR025654">
    <property type="entry name" value="PEX2/10"/>
</dbReference>
<keyword evidence="17" id="KW-0576">Peroxisome</keyword>
<proteinExistence type="inferred from homology"/>